<proteinExistence type="predicted"/>
<dbReference type="EMBL" id="JAPFGC010000002">
    <property type="protein sequence ID" value="MDA0178535.1"/>
    <property type="molecule type" value="Genomic_DNA"/>
</dbReference>
<feature type="signal peptide" evidence="1">
    <location>
        <begin position="1"/>
        <end position="21"/>
    </location>
</feature>
<reference evidence="2" key="1">
    <citation type="submission" date="2022-11" db="EMBL/GenBank/DDBJ databases">
        <title>Refractory cell wall polysaccharides provide important carbon source for microbial heterotrophs in the hadal ocean.</title>
        <authorList>
            <person name="Zhu X."/>
        </authorList>
    </citation>
    <scope>NUCLEOTIDE SEQUENCE</scope>
    <source>
        <strain evidence="2">MTRN7</strain>
    </source>
</reference>
<keyword evidence="1" id="KW-0732">Signal</keyword>
<evidence type="ECO:0000313" key="2">
    <source>
        <dbReference type="EMBL" id="MDA0178535.1"/>
    </source>
</evidence>
<sequence length="240" mass="25688">MKNFKLFLLSLVALIGLTSCEEELEPQNTNYVTFEVDRTLEVTPDGTSSFDVMVYAANVVGNDRTFNVNVSDASTADPSSYTLGSSVTIPANSNVGKLSLTVTDIDLDLANAKTLVLNLSEQNGLSLGDGITLSLLEQCLFNLVNLNITFDGYSEELQWGIFDSNGSLLLTNSYAAGVSSTSEQFCLEDGDYTFLVVDSYGDGLSYPEDGTVSLTSNGTVLVEVSGNYGSQYQEGFTLGN</sequence>
<name>A0ABT4S3E1_9FLAO</name>
<dbReference type="PROSITE" id="PS51257">
    <property type="entry name" value="PROKAR_LIPOPROTEIN"/>
    <property type="match status" value="1"/>
</dbReference>
<evidence type="ECO:0000313" key="3">
    <source>
        <dbReference type="Proteomes" id="UP001149142"/>
    </source>
</evidence>
<evidence type="ECO:0000256" key="1">
    <source>
        <dbReference type="SAM" id="SignalP"/>
    </source>
</evidence>
<organism evidence="2 3">
    <name type="scientific">Mesoflavibacter profundi</name>
    <dbReference type="NCBI Taxonomy" id="2708110"/>
    <lineage>
        <taxon>Bacteria</taxon>
        <taxon>Pseudomonadati</taxon>
        <taxon>Bacteroidota</taxon>
        <taxon>Flavobacteriia</taxon>
        <taxon>Flavobacteriales</taxon>
        <taxon>Flavobacteriaceae</taxon>
        <taxon>Mesoflavibacter</taxon>
    </lineage>
</organism>
<dbReference type="RefSeq" id="WP_106687677.1">
    <property type="nucleotide sequence ID" value="NZ_CAXQEU010000146.1"/>
</dbReference>
<keyword evidence="3" id="KW-1185">Reference proteome</keyword>
<accession>A0ABT4S3E1</accession>
<protein>
    <submittedName>
        <fullName evidence="2">DUF4843 domain-containing protein</fullName>
    </submittedName>
</protein>
<comment type="caution">
    <text evidence="2">The sequence shown here is derived from an EMBL/GenBank/DDBJ whole genome shotgun (WGS) entry which is preliminary data.</text>
</comment>
<dbReference type="Proteomes" id="UP001149142">
    <property type="component" value="Unassembled WGS sequence"/>
</dbReference>
<feature type="chain" id="PRO_5045053501" evidence="1">
    <location>
        <begin position="22"/>
        <end position="240"/>
    </location>
</feature>
<gene>
    <name evidence="2" type="ORF">OOZ35_13615</name>
</gene>